<feature type="transmembrane region" description="Helical" evidence="6">
    <location>
        <begin position="206"/>
        <end position="227"/>
    </location>
</feature>
<evidence type="ECO:0000256" key="5">
    <source>
        <dbReference type="ARBA" id="ARBA00023136"/>
    </source>
</evidence>
<keyword evidence="4 6" id="KW-1133">Transmembrane helix</keyword>
<dbReference type="NCBIfam" id="NF041358">
    <property type="entry name" value="GntT_guanitoxin"/>
    <property type="match status" value="1"/>
</dbReference>
<dbReference type="GO" id="GO:0005886">
    <property type="term" value="C:plasma membrane"/>
    <property type="evidence" value="ECO:0007669"/>
    <property type="project" value="TreeGrafter"/>
</dbReference>
<evidence type="ECO:0000256" key="4">
    <source>
        <dbReference type="ARBA" id="ARBA00022989"/>
    </source>
</evidence>
<evidence type="ECO:0000313" key="8">
    <source>
        <dbReference type="Proteomes" id="UP000625316"/>
    </source>
</evidence>
<reference evidence="7" key="1">
    <citation type="submission" date="2020-10" db="EMBL/GenBank/DDBJ databases">
        <authorList>
            <person name="Castelo-Branco R."/>
            <person name="Eusebio N."/>
            <person name="Adriana R."/>
            <person name="Vieira A."/>
            <person name="Brugerolle De Fraissinette N."/>
            <person name="Rezende De Castro R."/>
            <person name="Schneider M.P."/>
            <person name="Vasconcelos V."/>
            <person name="Leao P.N."/>
        </authorList>
    </citation>
    <scope>NUCLEOTIDE SEQUENCE</scope>
    <source>
        <strain evidence="7">LEGE 11480</strain>
    </source>
</reference>
<dbReference type="Pfam" id="PF01554">
    <property type="entry name" value="MatE"/>
    <property type="match status" value="2"/>
</dbReference>
<evidence type="ECO:0000256" key="1">
    <source>
        <dbReference type="ARBA" id="ARBA00004141"/>
    </source>
</evidence>
<feature type="transmembrane region" description="Helical" evidence="6">
    <location>
        <begin position="317"/>
        <end position="340"/>
    </location>
</feature>
<feature type="transmembrane region" description="Helical" evidence="6">
    <location>
        <begin position="394"/>
        <end position="412"/>
    </location>
</feature>
<dbReference type="PANTHER" id="PTHR42893">
    <property type="entry name" value="PROTEIN DETOXIFICATION 44, CHLOROPLASTIC-RELATED"/>
    <property type="match status" value="1"/>
</dbReference>
<feature type="transmembrane region" description="Helical" evidence="6">
    <location>
        <begin position="96"/>
        <end position="117"/>
    </location>
</feature>
<dbReference type="InterPro" id="IPR044644">
    <property type="entry name" value="DinF-like"/>
</dbReference>
<comment type="similarity">
    <text evidence="2">Belongs to the multi antimicrobial extrusion (MATE) (TC 2.A.66.1) family.</text>
</comment>
<dbReference type="CDD" id="cd13136">
    <property type="entry name" value="MATE_DinF_like"/>
    <property type="match status" value="1"/>
</dbReference>
<feature type="transmembrane region" description="Helical" evidence="6">
    <location>
        <begin position="168"/>
        <end position="186"/>
    </location>
</feature>
<keyword evidence="8" id="KW-1185">Reference proteome</keyword>
<feature type="transmembrane region" description="Helical" evidence="6">
    <location>
        <begin position="49"/>
        <end position="66"/>
    </location>
</feature>
<dbReference type="AlphaFoldDB" id="A0A928VLH6"/>
<keyword evidence="5 6" id="KW-0472">Membrane</keyword>
<evidence type="ECO:0000256" key="6">
    <source>
        <dbReference type="SAM" id="Phobius"/>
    </source>
</evidence>
<dbReference type="GO" id="GO:0015297">
    <property type="term" value="F:antiporter activity"/>
    <property type="evidence" value="ECO:0007669"/>
    <property type="project" value="InterPro"/>
</dbReference>
<dbReference type="PANTHER" id="PTHR42893:SF46">
    <property type="entry name" value="PROTEIN DETOXIFICATION 44, CHLOROPLASTIC"/>
    <property type="match status" value="1"/>
</dbReference>
<dbReference type="GO" id="GO:0042910">
    <property type="term" value="F:xenobiotic transmembrane transporter activity"/>
    <property type="evidence" value="ECO:0007669"/>
    <property type="project" value="InterPro"/>
</dbReference>
<organism evidence="7 8">
    <name type="scientific">Romeriopsis navalis LEGE 11480</name>
    <dbReference type="NCBI Taxonomy" id="2777977"/>
    <lineage>
        <taxon>Bacteria</taxon>
        <taxon>Bacillati</taxon>
        <taxon>Cyanobacteriota</taxon>
        <taxon>Cyanophyceae</taxon>
        <taxon>Leptolyngbyales</taxon>
        <taxon>Leptolyngbyaceae</taxon>
        <taxon>Romeriopsis</taxon>
        <taxon>Romeriopsis navalis</taxon>
    </lineage>
</organism>
<dbReference type="NCBIfam" id="TIGR00797">
    <property type="entry name" value="matE"/>
    <property type="match status" value="1"/>
</dbReference>
<feature type="transmembrane region" description="Helical" evidence="6">
    <location>
        <begin position="279"/>
        <end position="297"/>
    </location>
</feature>
<feature type="transmembrane region" description="Helical" evidence="6">
    <location>
        <begin position="248"/>
        <end position="273"/>
    </location>
</feature>
<comment type="caution">
    <text evidence="7">The sequence shown here is derived from an EMBL/GenBank/DDBJ whole genome shotgun (WGS) entry which is preliminary data.</text>
</comment>
<dbReference type="Proteomes" id="UP000625316">
    <property type="component" value="Unassembled WGS sequence"/>
</dbReference>
<protein>
    <submittedName>
        <fullName evidence="7">MATE family efflux transporter</fullName>
    </submittedName>
</protein>
<dbReference type="InterPro" id="IPR002528">
    <property type="entry name" value="MATE_fam"/>
</dbReference>
<proteinExistence type="inferred from homology"/>
<sequence>MPPPPDVDRHPRDFYPRFFRLGIVNILSNLMVPLAGLVDVAFLGHLDDLKYLAGVAIATVLFDYLYRMAKFLRMGTTGPTAQAAGRDDTTEVLLTLLRNGLIALAIGVMILLLQMPIREIGFAILTAAPDVKTAGMDYFNARIWGAPAVLLNFVLIGWFVGREQGGKVLALSIVGNGANVLLDYWFVYRCGWAGTGVGLATAISQYLMLFLGVMFIGLGGWFTQLRAARTQIWDVEAMQAIFKLNGDIWIRSCVNVSISAVFIGLSASFGTLILAGNTLLLHVVVLTTYLVDGLAFATESLAGSFQGAGTINKLAPLLKVSLSISLGIGMIAAGLFVLLPTPLFGLLTNHTEVISQVSHYVLWLFPVLGLGSIAFMLNGYFLGLTESTIVRDSMVVSAVIGFIPLAGIAWWQHNCQELWLAMALFMVIRVVTQLHKVASTMSVSTEQ</sequence>
<comment type="subcellular location">
    <subcellularLocation>
        <location evidence="1">Membrane</location>
        <topology evidence="1">Multi-pass membrane protein</topology>
    </subcellularLocation>
</comment>
<accession>A0A928VLH6</accession>
<evidence type="ECO:0000256" key="2">
    <source>
        <dbReference type="ARBA" id="ARBA00010199"/>
    </source>
</evidence>
<gene>
    <name evidence="7" type="ORF">IQ266_08835</name>
</gene>
<feature type="transmembrane region" description="Helical" evidence="6">
    <location>
        <begin position="360"/>
        <end position="382"/>
    </location>
</feature>
<keyword evidence="3 6" id="KW-0812">Transmembrane</keyword>
<dbReference type="EMBL" id="JADEXQ010000023">
    <property type="protein sequence ID" value="MBE9029832.1"/>
    <property type="molecule type" value="Genomic_DNA"/>
</dbReference>
<feature type="transmembrane region" description="Helical" evidence="6">
    <location>
        <begin position="21"/>
        <end position="43"/>
    </location>
</feature>
<name>A0A928VLH6_9CYAN</name>
<evidence type="ECO:0000256" key="3">
    <source>
        <dbReference type="ARBA" id="ARBA00022692"/>
    </source>
</evidence>
<feature type="transmembrane region" description="Helical" evidence="6">
    <location>
        <begin position="143"/>
        <end position="161"/>
    </location>
</feature>
<evidence type="ECO:0000313" key="7">
    <source>
        <dbReference type="EMBL" id="MBE9029832.1"/>
    </source>
</evidence>